<feature type="domain" description="Major facilitator superfamily (MFS) profile" evidence="7">
    <location>
        <begin position="28"/>
        <end position="433"/>
    </location>
</feature>
<feature type="transmembrane region" description="Helical" evidence="6">
    <location>
        <begin position="314"/>
        <end position="331"/>
    </location>
</feature>
<dbReference type="AlphaFoldDB" id="A0A7Y0L5V0"/>
<keyword evidence="4 6" id="KW-1133">Transmembrane helix</keyword>
<dbReference type="GO" id="GO:0061513">
    <property type="term" value="F:glucose 6-phosphate:phosphate antiporter activity"/>
    <property type="evidence" value="ECO:0007669"/>
    <property type="project" value="TreeGrafter"/>
</dbReference>
<feature type="transmembrane region" description="Helical" evidence="6">
    <location>
        <begin position="284"/>
        <end position="305"/>
    </location>
</feature>
<feature type="transmembrane region" description="Helical" evidence="6">
    <location>
        <begin position="93"/>
        <end position="113"/>
    </location>
</feature>
<evidence type="ECO:0000313" key="8">
    <source>
        <dbReference type="EMBL" id="NMP23306.1"/>
    </source>
</evidence>
<keyword evidence="2" id="KW-0813">Transport</keyword>
<evidence type="ECO:0000256" key="3">
    <source>
        <dbReference type="ARBA" id="ARBA00022692"/>
    </source>
</evidence>
<dbReference type="Pfam" id="PF07690">
    <property type="entry name" value="MFS_1"/>
    <property type="match status" value="1"/>
</dbReference>
<evidence type="ECO:0000313" key="9">
    <source>
        <dbReference type="Proteomes" id="UP000533476"/>
    </source>
</evidence>
<dbReference type="Gene3D" id="1.20.1250.20">
    <property type="entry name" value="MFS general substrate transporter like domains"/>
    <property type="match status" value="2"/>
</dbReference>
<dbReference type="SUPFAM" id="SSF103473">
    <property type="entry name" value="MFS general substrate transporter"/>
    <property type="match status" value="1"/>
</dbReference>
<dbReference type="InterPro" id="IPR020846">
    <property type="entry name" value="MFS_dom"/>
</dbReference>
<name>A0A7Y0L5V0_9FIRM</name>
<organism evidence="8 9">
    <name type="scientific">Sulfobacillus harzensis</name>
    <dbReference type="NCBI Taxonomy" id="2729629"/>
    <lineage>
        <taxon>Bacteria</taxon>
        <taxon>Bacillati</taxon>
        <taxon>Bacillota</taxon>
        <taxon>Clostridia</taxon>
        <taxon>Eubacteriales</taxon>
        <taxon>Clostridiales Family XVII. Incertae Sedis</taxon>
        <taxon>Sulfobacillus</taxon>
    </lineage>
</organism>
<dbReference type="InterPro" id="IPR036259">
    <property type="entry name" value="MFS_trans_sf"/>
</dbReference>
<accession>A0A7Y0L5V0</accession>
<evidence type="ECO:0000256" key="6">
    <source>
        <dbReference type="SAM" id="Phobius"/>
    </source>
</evidence>
<feature type="transmembrane region" description="Helical" evidence="6">
    <location>
        <begin position="184"/>
        <end position="204"/>
    </location>
</feature>
<evidence type="ECO:0000256" key="1">
    <source>
        <dbReference type="ARBA" id="ARBA00004651"/>
    </source>
</evidence>
<feature type="transmembrane region" description="Helical" evidence="6">
    <location>
        <begin position="408"/>
        <end position="429"/>
    </location>
</feature>
<evidence type="ECO:0000256" key="5">
    <source>
        <dbReference type="ARBA" id="ARBA00023136"/>
    </source>
</evidence>
<sequence>MAVEAPRMARWFSRRDIDTYPRGWVQVGLLVLVIIANIVANYEGELAPVAPLLLPYLKLTLLGYGLIVGLTTVVSGIVSLLVGARFDRYGRTFFVAVGTFVTSIAVFSMILVHTTLDFIIVRLVMAIILGLVLPATTGLVRDFTPRVGRALGFGLWTFGPVGANFLAAGVAGATLPLFHDAWQSQFVIMGSFCFVISLVVAFLIRDLSPGLRAQIVHDQEEAQLAALRAREVKETVANPRMVYGSGRIWALAVGIVLFLLVYYFTTAFGPLYLSSAFKYPAAEAASIASYFWLANLGSLILVGLVSDWLQLRKLFSFIGVIGVFVFMFFWIRLIGHPVPPSTMILYTSLQGVLLGIGFGPWMALYSENLEDIHPTLQGTGWALWSFVQYVLAGIGGAITFLVVTAAGWAAWLDICWIGVVIYGILIFFGRGPWFHRPARQPGTERNIVS</sequence>
<feature type="transmembrane region" description="Helical" evidence="6">
    <location>
        <begin position="248"/>
        <end position="272"/>
    </location>
</feature>
<feature type="transmembrane region" description="Helical" evidence="6">
    <location>
        <begin position="23"/>
        <end position="42"/>
    </location>
</feature>
<dbReference type="GO" id="GO:0005886">
    <property type="term" value="C:plasma membrane"/>
    <property type="evidence" value="ECO:0007669"/>
    <property type="project" value="UniProtKB-SubCell"/>
</dbReference>
<evidence type="ECO:0000259" key="7">
    <source>
        <dbReference type="PROSITE" id="PS50850"/>
    </source>
</evidence>
<proteinExistence type="predicted"/>
<dbReference type="InterPro" id="IPR011701">
    <property type="entry name" value="MFS"/>
</dbReference>
<keyword evidence="5 6" id="KW-0472">Membrane</keyword>
<dbReference type="GO" id="GO:0035435">
    <property type="term" value="P:phosphate ion transmembrane transport"/>
    <property type="evidence" value="ECO:0007669"/>
    <property type="project" value="TreeGrafter"/>
</dbReference>
<dbReference type="InterPro" id="IPR051337">
    <property type="entry name" value="OPA_Antiporter"/>
</dbReference>
<comment type="caution">
    <text evidence="8">The sequence shown here is derived from an EMBL/GenBank/DDBJ whole genome shotgun (WGS) entry which is preliminary data.</text>
</comment>
<reference evidence="8 9" key="1">
    <citation type="submission" date="2020-04" db="EMBL/GenBank/DDBJ databases">
        <authorList>
            <person name="Zhang R."/>
            <person name="Schippers A."/>
        </authorList>
    </citation>
    <scope>NUCLEOTIDE SEQUENCE [LARGE SCALE GENOMIC DNA]</scope>
    <source>
        <strain evidence="8 9">DSM 109850</strain>
    </source>
</reference>
<evidence type="ECO:0000256" key="4">
    <source>
        <dbReference type="ARBA" id="ARBA00022989"/>
    </source>
</evidence>
<feature type="transmembrane region" description="Helical" evidence="6">
    <location>
        <begin position="119"/>
        <end position="140"/>
    </location>
</feature>
<dbReference type="PANTHER" id="PTHR43826:SF3">
    <property type="entry name" value="GLUCOSE-6-PHOSPHATE EXCHANGER SLC37A4"/>
    <property type="match status" value="1"/>
</dbReference>
<feature type="transmembrane region" description="Helical" evidence="6">
    <location>
        <begin position="152"/>
        <end position="178"/>
    </location>
</feature>
<comment type="subcellular location">
    <subcellularLocation>
        <location evidence="1">Cell membrane</location>
        <topology evidence="1">Multi-pass membrane protein</topology>
    </subcellularLocation>
</comment>
<dbReference type="RefSeq" id="WP_169100461.1">
    <property type="nucleotide sequence ID" value="NZ_JABBVZ010000047.1"/>
</dbReference>
<protein>
    <submittedName>
        <fullName evidence="8">MFS transporter</fullName>
    </submittedName>
</protein>
<dbReference type="PROSITE" id="PS50850">
    <property type="entry name" value="MFS"/>
    <property type="match status" value="1"/>
</dbReference>
<dbReference type="PANTHER" id="PTHR43826">
    <property type="entry name" value="GLUCOSE-6-PHOSPHATE EXCHANGER SLC37A4"/>
    <property type="match status" value="1"/>
</dbReference>
<feature type="transmembrane region" description="Helical" evidence="6">
    <location>
        <begin position="343"/>
        <end position="361"/>
    </location>
</feature>
<keyword evidence="9" id="KW-1185">Reference proteome</keyword>
<dbReference type="EMBL" id="JABBVZ010000047">
    <property type="protein sequence ID" value="NMP23306.1"/>
    <property type="molecule type" value="Genomic_DNA"/>
</dbReference>
<gene>
    <name evidence="8" type="ORF">HIJ39_13250</name>
</gene>
<evidence type="ECO:0000256" key="2">
    <source>
        <dbReference type="ARBA" id="ARBA00022448"/>
    </source>
</evidence>
<keyword evidence="3 6" id="KW-0812">Transmembrane</keyword>
<feature type="transmembrane region" description="Helical" evidence="6">
    <location>
        <begin position="381"/>
        <end position="402"/>
    </location>
</feature>
<feature type="transmembrane region" description="Helical" evidence="6">
    <location>
        <begin position="62"/>
        <end position="81"/>
    </location>
</feature>
<dbReference type="Proteomes" id="UP000533476">
    <property type="component" value="Unassembled WGS sequence"/>
</dbReference>